<dbReference type="PROSITE" id="PS50949">
    <property type="entry name" value="HTH_GNTR"/>
    <property type="match status" value="1"/>
</dbReference>
<dbReference type="SMART" id="SM00345">
    <property type="entry name" value="HTH_GNTR"/>
    <property type="match status" value="1"/>
</dbReference>
<dbReference type="InterPro" id="IPR028978">
    <property type="entry name" value="Chorismate_lyase_/UTRA_dom_sf"/>
</dbReference>
<dbReference type="EMBL" id="BAABJO010000027">
    <property type="protein sequence ID" value="GAA5133424.1"/>
    <property type="molecule type" value="Genomic_DNA"/>
</dbReference>
<dbReference type="Pfam" id="PF07702">
    <property type="entry name" value="UTRA"/>
    <property type="match status" value="1"/>
</dbReference>
<dbReference type="Proteomes" id="UP001500804">
    <property type="component" value="Unassembled WGS sequence"/>
</dbReference>
<sequence>MRTQRPVRGRIDRSSALPYYHQLKQLLVQEIARRDLQPGDLLPGDNALCETYDVSRTVVRQALTELEFEGVIERRKGKGTFVARPKTAEGLVQSLTGLFEDVAARGGHLRSQVRTLAVVPADDQVAAELQLEPDAPVVLLERLRFVEDQPWVLTVTHLPHALVPGLEHEDLTDRSLYAVLEESYGVRLAHGRRSVEASAAPQPLAGALGVTTGAPVLVLRSLSFDADERPVESFVAYHRGDRSRFEVDLVREPTARAKPSMIVT</sequence>
<dbReference type="PRINTS" id="PR00035">
    <property type="entry name" value="HTHGNTR"/>
</dbReference>
<evidence type="ECO:0000256" key="1">
    <source>
        <dbReference type="ARBA" id="ARBA00023015"/>
    </source>
</evidence>
<name>A0ABP9NST1_9PSEU</name>
<comment type="caution">
    <text evidence="5">The sequence shown here is derived from an EMBL/GenBank/DDBJ whole genome shotgun (WGS) entry which is preliminary data.</text>
</comment>
<dbReference type="InterPro" id="IPR000524">
    <property type="entry name" value="Tscrpt_reg_HTH_GntR"/>
</dbReference>
<dbReference type="SMART" id="SM00866">
    <property type="entry name" value="UTRA"/>
    <property type="match status" value="1"/>
</dbReference>
<evidence type="ECO:0000313" key="5">
    <source>
        <dbReference type="EMBL" id="GAA5133424.1"/>
    </source>
</evidence>
<dbReference type="Gene3D" id="1.10.10.10">
    <property type="entry name" value="Winged helix-like DNA-binding domain superfamily/Winged helix DNA-binding domain"/>
    <property type="match status" value="1"/>
</dbReference>
<feature type="domain" description="HTH gntR-type" evidence="4">
    <location>
        <begin position="17"/>
        <end position="85"/>
    </location>
</feature>
<dbReference type="Gene3D" id="3.40.1410.10">
    <property type="entry name" value="Chorismate lyase-like"/>
    <property type="match status" value="1"/>
</dbReference>
<evidence type="ECO:0000313" key="6">
    <source>
        <dbReference type="Proteomes" id="UP001500804"/>
    </source>
</evidence>
<reference evidence="6" key="1">
    <citation type="journal article" date="2019" name="Int. J. Syst. Evol. Microbiol.">
        <title>The Global Catalogue of Microorganisms (GCM) 10K type strain sequencing project: providing services to taxonomists for standard genome sequencing and annotation.</title>
        <authorList>
            <consortium name="The Broad Institute Genomics Platform"/>
            <consortium name="The Broad Institute Genome Sequencing Center for Infectious Disease"/>
            <person name="Wu L."/>
            <person name="Ma J."/>
        </authorList>
    </citation>
    <scope>NUCLEOTIDE SEQUENCE [LARGE SCALE GENOMIC DNA]</scope>
    <source>
        <strain evidence="6">JCM 18302</strain>
    </source>
</reference>
<accession>A0ABP9NST1</accession>
<proteinExistence type="predicted"/>
<dbReference type="InterPro" id="IPR036388">
    <property type="entry name" value="WH-like_DNA-bd_sf"/>
</dbReference>
<evidence type="ECO:0000256" key="2">
    <source>
        <dbReference type="ARBA" id="ARBA00023125"/>
    </source>
</evidence>
<dbReference type="RefSeq" id="WP_345609464.1">
    <property type="nucleotide sequence ID" value="NZ_BAABJO010000027.1"/>
</dbReference>
<dbReference type="InterPro" id="IPR011663">
    <property type="entry name" value="UTRA"/>
</dbReference>
<keyword evidence="2" id="KW-0238">DNA-binding</keyword>
<keyword evidence="1" id="KW-0805">Transcription regulation</keyword>
<keyword evidence="6" id="KW-1185">Reference proteome</keyword>
<evidence type="ECO:0000259" key="4">
    <source>
        <dbReference type="PROSITE" id="PS50949"/>
    </source>
</evidence>
<dbReference type="PANTHER" id="PTHR44846:SF1">
    <property type="entry name" value="MANNOSYL-D-GLYCERATE TRANSPORT_METABOLISM SYSTEM REPRESSOR MNGR-RELATED"/>
    <property type="match status" value="1"/>
</dbReference>
<keyword evidence="3" id="KW-0804">Transcription</keyword>
<dbReference type="InterPro" id="IPR036390">
    <property type="entry name" value="WH_DNA-bd_sf"/>
</dbReference>
<dbReference type="Pfam" id="PF00392">
    <property type="entry name" value="GntR"/>
    <property type="match status" value="1"/>
</dbReference>
<dbReference type="CDD" id="cd07377">
    <property type="entry name" value="WHTH_GntR"/>
    <property type="match status" value="1"/>
</dbReference>
<dbReference type="InterPro" id="IPR050679">
    <property type="entry name" value="Bact_HTH_transcr_reg"/>
</dbReference>
<gene>
    <name evidence="5" type="ORF">GCM10023320_59560</name>
</gene>
<organism evidence="5 6">
    <name type="scientific">Pseudonocardia adelaidensis</name>
    <dbReference type="NCBI Taxonomy" id="648754"/>
    <lineage>
        <taxon>Bacteria</taxon>
        <taxon>Bacillati</taxon>
        <taxon>Actinomycetota</taxon>
        <taxon>Actinomycetes</taxon>
        <taxon>Pseudonocardiales</taxon>
        <taxon>Pseudonocardiaceae</taxon>
        <taxon>Pseudonocardia</taxon>
    </lineage>
</organism>
<evidence type="ECO:0000256" key="3">
    <source>
        <dbReference type="ARBA" id="ARBA00023163"/>
    </source>
</evidence>
<protein>
    <submittedName>
        <fullName evidence="5">GntR family transcriptional regulator</fullName>
    </submittedName>
</protein>
<dbReference type="SUPFAM" id="SSF46785">
    <property type="entry name" value="Winged helix' DNA-binding domain"/>
    <property type="match status" value="1"/>
</dbReference>
<dbReference type="PANTHER" id="PTHR44846">
    <property type="entry name" value="MANNOSYL-D-GLYCERATE TRANSPORT/METABOLISM SYSTEM REPRESSOR MNGR-RELATED"/>
    <property type="match status" value="1"/>
</dbReference>
<dbReference type="SUPFAM" id="SSF64288">
    <property type="entry name" value="Chorismate lyase-like"/>
    <property type="match status" value="1"/>
</dbReference>